<dbReference type="AlphaFoldDB" id="A0AAD7GWQ9"/>
<gene>
    <name evidence="1" type="ORF">B0H17DRAFT_1192305</name>
</gene>
<sequence length="190" mass="22141">MFSRPRSQLFKLSRYSAQLRSSHLPESKLADRPKHHRAWHHDGSKRLEKQYESAWPHPGPAPDVNAAIHKDWYRSPLVKEPFSCNWREWGGVLSFKHNEIEADYNDGFNIAGTIEPLAFLDAASEDFWFFTAGGKYYYYDEAEDIVGRIDGEFESHDDFIREVCGERPGQPTSTTKIHRCKSYPYPVRFI</sequence>
<keyword evidence="2" id="KW-1185">Reference proteome</keyword>
<name>A0AAD7GWQ9_MYCRO</name>
<protein>
    <submittedName>
        <fullName evidence="1">Uncharacterized protein</fullName>
    </submittedName>
</protein>
<comment type="caution">
    <text evidence="1">The sequence shown here is derived from an EMBL/GenBank/DDBJ whole genome shotgun (WGS) entry which is preliminary data.</text>
</comment>
<dbReference type="Proteomes" id="UP001221757">
    <property type="component" value="Unassembled WGS sequence"/>
</dbReference>
<proteinExistence type="predicted"/>
<evidence type="ECO:0000313" key="1">
    <source>
        <dbReference type="EMBL" id="KAJ7706727.1"/>
    </source>
</evidence>
<accession>A0AAD7GWQ9</accession>
<reference evidence="1" key="1">
    <citation type="submission" date="2023-03" db="EMBL/GenBank/DDBJ databases">
        <title>Massive genome expansion in bonnet fungi (Mycena s.s.) driven by repeated elements and novel gene families across ecological guilds.</title>
        <authorList>
            <consortium name="Lawrence Berkeley National Laboratory"/>
            <person name="Harder C.B."/>
            <person name="Miyauchi S."/>
            <person name="Viragh M."/>
            <person name="Kuo A."/>
            <person name="Thoen E."/>
            <person name="Andreopoulos B."/>
            <person name="Lu D."/>
            <person name="Skrede I."/>
            <person name="Drula E."/>
            <person name="Henrissat B."/>
            <person name="Morin E."/>
            <person name="Kohler A."/>
            <person name="Barry K."/>
            <person name="LaButti K."/>
            <person name="Morin E."/>
            <person name="Salamov A."/>
            <person name="Lipzen A."/>
            <person name="Mereny Z."/>
            <person name="Hegedus B."/>
            <person name="Baldrian P."/>
            <person name="Stursova M."/>
            <person name="Weitz H."/>
            <person name="Taylor A."/>
            <person name="Grigoriev I.V."/>
            <person name="Nagy L.G."/>
            <person name="Martin F."/>
            <person name="Kauserud H."/>
        </authorList>
    </citation>
    <scope>NUCLEOTIDE SEQUENCE</scope>
    <source>
        <strain evidence="1">CBHHK067</strain>
    </source>
</reference>
<evidence type="ECO:0000313" key="2">
    <source>
        <dbReference type="Proteomes" id="UP001221757"/>
    </source>
</evidence>
<dbReference type="EMBL" id="JARKIE010000006">
    <property type="protein sequence ID" value="KAJ7706727.1"/>
    <property type="molecule type" value="Genomic_DNA"/>
</dbReference>
<organism evidence="1 2">
    <name type="scientific">Mycena rosella</name>
    <name type="common">Pink bonnet</name>
    <name type="synonym">Agaricus rosellus</name>
    <dbReference type="NCBI Taxonomy" id="1033263"/>
    <lineage>
        <taxon>Eukaryota</taxon>
        <taxon>Fungi</taxon>
        <taxon>Dikarya</taxon>
        <taxon>Basidiomycota</taxon>
        <taxon>Agaricomycotina</taxon>
        <taxon>Agaricomycetes</taxon>
        <taxon>Agaricomycetidae</taxon>
        <taxon>Agaricales</taxon>
        <taxon>Marasmiineae</taxon>
        <taxon>Mycenaceae</taxon>
        <taxon>Mycena</taxon>
    </lineage>
</organism>